<evidence type="ECO:0000313" key="1">
    <source>
        <dbReference type="EMBL" id="KAJ9064657.1"/>
    </source>
</evidence>
<proteinExistence type="predicted"/>
<dbReference type="EMBL" id="QTSX02004436">
    <property type="protein sequence ID" value="KAJ9064657.1"/>
    <property type="molecule type" value="Genomic_DNA"/>
</dbReference>
<organism evidence="1 2">
    <name type="scientific">Entomophthora muscae</name>
    <dbReference type="NCBI Taxonomy" id="34485"/>
    <lineage>
        <taxon>Eukaryota</taxon>
        <taxon>Fungi</taxon>
        <taxon>Fungi incertae sedis</taxon>
        <taxon>Zoopagomycota</taxon>
        <taxon>Entomophthoromycotina</taxon>
        <taxon>Entomophthoromycetes</taxon>
        <taxon>Entomophthorales</taxon>
        <taxon>Entomophthoraceae</taxon>
        <taxon>Entomophthora</taxon>
    </lineage>
</organism>
<protein>
    <submittedName>
        <fullName evidence="1">Enhancer of mRNA decapping</fullName>
    </submittedName>
</protein>
<keyword evidence="2" id="KW-1185">Reference proteome</keyword>
<comment type="caution">
    <text evidence="1">The sequence shown here is derived from an EMBL/GenBank/DDBJ whole genome shotgun (WGS) entry which is preliminary data.</text>
</comment>
<gene>
    <name evidence="1" type="primary">EDC3_2</name>
    <name evidence="1" type="ORF">DSO57_1028106</name>
</gene>
<name>A0ACC2SQJ0_9FUNG</name>
<evidence type="ECO:0000313" key="2">
    <source>
        <dbReference type="Proteomes" id="UP001165960"/>
    </source>
</evidence>
<accession>A0ACC2SQJ0</accession>
<reference evidence="1" key="1">
    <citation type="submission" date="2022-04" db="EMBL/GenBank/DDBJ databases">
        <title>Genome of the entomopathogenic fungus Entomophthora muscae.</title>
        <authorList>
            <person name="Elya C."/>
            <person name="Lovett B.R."/>
            <person name="Lee E."/>
            <person name="Macias A.M."/>
            <person name="Hajek A.E."/>
            <person name="De Bivort B.L."/>
            <person name="Kasson M.T."/>
            <person name="De Fine Licht H.H."/>
            <person name="Stajich J.E."/>
        </authorList>
    </citation>
    <scope>NUCLEOTIDE SEQUENCE</scope>
    <source>
        <strain evidence="1">Berkeley</strain>
    </source>
</reference>
<dbReference type="Proteomes" id="UP001165960">
    <property type="component" value="Unassembled WGS sequence"/>
</dbReference>
<sequence>MASNSRDYSPATSKRQTAQSSLKPRDRVASPSDYSESKPTHSRRNKSKNSYLTPGDSDLNDSDYQVISPSNRSRGNSSLDHQVQIRTKHKLKKEPVDWCLDNIIGPSRAQFDFQGNLNLFNKAEEFAKIKEQDTIPYEDRLVGHNRRPSRYDTGRQSPFPPPPRNLKNTENVLGPEPNDNPVLEPSSSQYKRSSLSSNKNILKTDDGLVCPMVTKEILLQVERLAMSETGPNEDQILENAGRSIALMALKALGGSRRLRPDNLNPPPTVIILAGNNKTGAYGICASRHLANRGCDVSLLTVGNPRNILKTIYEQQRYAACSGVTIINEARDLPNSITCPVDLIIDSLLGYEHTLATLPDSNERIKTADLIDWANSNNAPVISIGLPSGFMEDSALSGFSPTSDYVRPKWTLSLGAPTTALSNRTLLGEIYLGDIGIPTSLWQRVGINWRCPYGASYLVRLTYV</sequence>